<proteinExistence type="predicted"/>
<reference evidence="2" key="1">
    <citation type="journal article" date="2023" name="Mol. Phylogenet. Evol.">
        <title>Genome-scale phylogeny and comparative genomics of the fungal order Sordariales.</title>
        <authorList>
            <person name="Hensen N."/>
            <person name="Bonometti L."/>
            <person name="Westerberg I."/>
            <person name="Brannstrom I.O."/>
            <person name="Guillou S."/>
            <person name="Cros-Aarteil S."/>
            <person name="Calhoun S."/>
            <person name="Haridas S."/>
            <person name="Kuo A."/>
            <person name="Mondo S."/>
            <person name="Pangilinan J."/>
            <person name="Riley R."/>
            <person name="LaButti K."/>
            <person name="Andreopoulos B."/>
            <person name="Lipzen A."/>
            <person name="Chen C."/>
            <person name="Yan M."/>
            <person name="Daum C."/>
            <person name="Ng V."/>
            <person name="Clum A."/>
            <person name="Steindorff A."/>
            <person name="Ohm R.A."/>
            <person name="Martin F."/>
            <person name="Silar P."/>
            <person name="Natvig D.O."/>
            <person name="Lalanne C."/>
            <person name="Gautier V."/>
            <person name="Ament-Velasquez S.L."/>
            <person name="Kruys A."/>
            <person name="Hutchinson M.I."/>
            <person name="Powell A.J."/>
            <person name="Barry K."/>
            <person name="Miller A.N."/>
            <person name="Grigoriev I.V."/>
            <person name="Debuchy R."/>
            <person name="Gladieux P."/>
            <person name="Hiltunen Thoren M."/>
            <person name="Johannesson H."/>
        </authorList>
    </citation>
    <scope>NUCLEOTIDE SEQUENCE</scope>
    <source>
        <strain evidence="2">CBS 532.94</strain>
    </source>
</reference>
<reference evidence="2" key="2">
    <citation type="submission" date="2023-05" db="EMBL/GenBank/DDBJ databases">
        <authorList>
            <consortium name="Lawrence Berkeley National Laboratory"/>
            <person name="Steindorff A."/>
            <person name="Hensen N."/>
            <person name="Bonometti L."/>
            <person name="Westerberg I."/>
            <person name="Brannstrom I.O."/>
            <person name="Guillou S."/>
            <person name="Cros-Aarteil S."/>
            <person name="Calhoun S."/>
            <person name="Haridas S."/>
            <person name="Kuo A."/>
            <person name="Mondo S."/>
            <person name="Pangilinan J."/>
            <person name="Riley R."/>
            <person name="Labutti K."/>
            <person name="Andreopoulos B."/>
            <person name="Lipzen A."/>
            <person name="Chen C."/>
            <person name="Yanf M."/>
            <person name="Daum C."/>
            <person name="Ng V."/>
            <person name="Clum A."/>
            <person name="Ohm R."/>
            <person name="Martin F."/>
            <person name="Silar P."/>
            <person name="Natvig D."/>
            <person name="Lalanne C."/>
            <person name="Gautier V."/>
            <person name="Ament-Velasquez S.L."/>
            <person name="Kruys A."/>
            <person name="Hutchinson M.I."/>
            <person name="Powell A.J."/>
            <person name="Barry K."/>
            <person name="Miller A.N."/>
            <person name="Grigoriev I.V."/>
            <person name="Debuchy R."/>
            <person name="Gladieux P."/>
            <person name="Thoren M.H."/>
            <person name="Johannesson H."/>
        </authorList>
    </citation>
    <scope>NUCLEOTIDE SEQUENCE</scope>
    <source>
        <strain evidence="2">CBS 532.94</strain>
    </source>
</reference>
<evidence type="ECO:0000313" key="2">
    <source>
        <dbReference type="EMBL" id="KAK4237970.1"/>
    </source>
</evidence>
<dbReference type="AlphaFoldDB" id="A0AAN7CA43"/>
<evidence type="ECO:0000313" key="3">
    <source>
        <dbReference type="Proteomes" id="UP001303760"/>
    </source>
</evidence>
<evidence type="ECO:0000256" key="1">
    <source>
        <dbReference type="SAM" id="MobiDB-lite"/>
    </source>
</evidence>
<dbReference type="EMBL" id="MU860114">
    <property type="protein sequence ID" value="KAK4237970.1"/>
    <property type="molecule type" value="Genomic_DNA"/>
</dbReference>
<organism evidence="2 3">
    <name type="scientific">Achaetomium macrosporum</name>
    <dbReference type="NCBI Taxonomy" id="79813"/>
    <lineage>
        <taxon>Eukaryota</taxon>
        <taxon>Fungi</taxon>
        <taxon>Dikarya</taxon>
        <taxon>Ascomycota</taxon>
        <taxon>Pezizomycotina</taxon>
        <taxon>Sordariomycetes</taxon>
        <taxon>Sordariomycetidae</taxon>
        <taxon>Sordariales</taxon>
        <taxon>Chaetomiaceae</taxon>
        <taxon>Achaetomium</taxon>
    </lineage>
</organism>
<gene>
    <name evidence="2" type="ORF">C8A03DRAFT_34025</name>
</gene>
<comment type="caution">
    <text evidence="2">The sequence shown here is derived from an EMBL/GenBank/DDBJ whole genome shotgun (WGS) entry which is preliminary data.</text>
</comment>
<dbReference type="Proteomes" id="UP001303760">
    <property type="component" value="Unassembled WGS sequence"/>
</dbReference>
<protein>
    <submittedName>
        <fullName evidence="2">Uncharacterized protein</fullName>
    </submittedName>
</protein>
<name>A0AAN7CA43_9PEZI</name>
<feature type="compositionally biased region" description="Low complexity" evidence="1">
    <location>
        <begin position="94"/>
        <end position="104"/>
    </location>
</feature>
<accession>A0AAN7CA43</accession>
<feature type="region of interest" description="Disordered" evidence="1">
    <location>
        <begin position="74"/>
        <end position="107"/>
    </location>
</feature>
<sequence length="411" mass="45381">MTPIEEQYKHLRLVNEIKPLLHRYGIQYNPKANKANLLQLLQANGVPLDRVQQNKTAPNLNTVEVLGLAQIDVDYPPSDSNEGSGNGSGEDSGESSGESLDSNSTTTRSIQRLVDLPGHEGHAEKARQAAVRTLKKVTGLVDWFASVAKSQNIPVGSALVFFDSYLSSPNLDFVAYLLDKDNSREGWYEHAISPDTSKQAAKRLDNLWSLALDPTDVARTATTTTTISCDPTSDQHFLMDVIDPFDNMPAKGKVIGIHMTKKNTLGVRLPSLSTEYPDLGRGLWVDCKSGKELAAYKQYIKTFPGKGKLSSAPEILLAGCETPADFELDSVFMMKWGKTYHCYGYGRPKNGDLRHLLMFSKTTLSKLFRGAPAMEMLQTHRNRTGQARYEGAGEPQHEVITLRAKRSAPVQ</sequence>
<keyword evidence="3" id="KW-1185">Reference proteome</keyword>